<dbReference type="EMBL" id="JBHUII010000004">
    <property type="protein sequence ID" value="MFD2206144.1"/>
    <property type="molecule type" value="Genomic_DNA"/>
</dbReference>
<sequence length="587" mass="64129">MQKNKKHSNHVPRYHMQCLLRTTALVGFVVITACSPGGNDQNYASTELTKKTENIEFYESGAIALEEPAVKKTNGLVLQRLGPQAGMPLPSVISGQDAALAPLSEIDRENYNHLADNPVHLAQENPISTFSIDVDTGGYSNVRRFLKDGTLPQENAVRIEELVNYFSYNYPLPEDQTQPFKVFTEVAPTPWNADTKLIHIGIKAFDVPAEDRPAANLIFLVDISGSMHAQNKLPLLKSSLRLMVDKMTEKDRISLVTYAGSTRVVLPATPGNKKAKIRAAIEALSSGGSTNGGAGIKLAYAEAQKEFIEGGINRILLATDGDVNVGTVDFDALKDMVERKRRGGVSLTTLGFGTGNYNDHLLEQLADSGNGNHAYIDSLSEARKVLVEEMSSTLITVAKDVKIQVEFNPAVVAEYRLIGYENRILNREDFNNDKVDAGEIGAGHTVTALYEVALVGSEGSQLDPLRYGKFDNISEAISTKQFSANDELAYVKVRYKAPDGDKSDLLAYPIEVADMKTANEKTDDQFRFSAAVAAFGQILKGGKYTGDMTMEDVHKLARSGLGEDPFGYRREFLNLVDLASSMTFAAK</sequence>
<reference evidence="3" key="1">
    <citation type="journal article" date="2019" name="Int. J. Syst. Evol. Microbiol.">
        <title>The Global Catalogue of Microorganisms (GCM) 10K type strain sequencing project: providing services to taxonomists for standard genome sequencing and annotation.</title>
        <authorList>
            <consortium name="The Broad Institute Genomics Platform"/>
            <consortium name="The Broad Institute Genome Sequencing Center for Infectious Disease"/>
            <person name="Wu L."/>
            <person name="Ma J."/>
        </authorList>
    </citation>
    <scope>NUCLEOTIDE SEQUENCE [LARGE SCALE GENOMIC DNA]</scope>
    <source>
        <strain evidence="3">CGMCC 4.7192</strain>
    </source>
</reference>
<dbReference type="Pfam" id="PF12034">
    <property type="entry name" value="YfbK_C"/>
    <property type="match status" value="1"/>
</dbReference>
<dbReference type="PANTHER" id="PTHR10579:SF43">
    <property type="entry name" value="ZINC FINGER (C3HC4-TYPE RING FINGER) FAMILY PROTEIN"/>
    <property type="match status" value="1"/>
</dbReference>
<dbReference type="PROSITE" id="PS50234">
    <property type="entry name" value="VWFA"/>
    <property type="match status" value="1"/>
</dbReference>
<dbReference type="Pfam" id="PF12450">
    <property type="entry name" value="vWF_A"/>
    <property type="match status" value="1"/>
</dbReference>
<dbReference type="SUPFAM" id="SSF53300">
    <property type="entry name" value="vWA-like"/>
    <property type="match status" value="1"/>
</dbReference>
<dbReference type="PANTHER" id="PTHR10579">
    <property type="entry name" value="CALCIUM-ACTIVATED CHLORIDE CHANNEL REGULATOR"/>
    <property type="match status" value="1"/>
</dbReference>
<dbReference type="InterPro" id="IPR022156">
    <property type="entry name" value="Uncharacterised_YfbK_N"/>
</dbReference>
<dbReference type="InterPro" id="IPR051266">
    <property type="entry name" value="CLCR"/>
</dbReference>
<dbReference type="SMART" id="SM00327">
    <property type="entry name" value="VWA"/>
    <property type="match status" value="1"/>
</dbReference>
<evidence type="ECO:0000313" key="3">
    <source>
        <dbReference type="Proteomes" id="UP001597294"/>
    </source>
</evidence>
<dbReference type="InterPro" id="IPR036465">
    <property type="entry name" value="vWFA_dom_sf"/>
</dbReference>
<comment type="caution">
    <text evidence="2">The sequence shown here is derived from an EMBL/GenBank/DDBJ whole genome shotgun (WGS) entry which is preliminary data.</text>
</comment>
<dbReference type="InterPro" id="IPR021908">
    <property type="entry name" value="YfbK_C"/>
</dbReference>
<gene>
    <name evidence="2" type="ORF">ACFSKO_10990</name>
</gene>
<evidence type="ECO:0000259" key="1">
    <source>
        <dbReference type="PROSITE" id="PS50234"/>
    </source>
</evidence>
<feature type="domain" description="VWFA" evidence="1">
    <location>
        <begin position="216"/>
        <end position="394"/>
    </location>
</feature>
<proteinExistence type="predicted"/>
<accession>A0ABW5BMM7</accession>
<dbReference type="RefSeq" id="WP_380251434.1">
    <property type="nucleotide sequence ID" value="NZ_JBHUII010000004.1"/>
</dbReference>
<dbReference type="PROSITE" id="PS51257">
    <property type="entry name" value="PROKAR_LIPOPROTEIN"/>
    <property type="match status" value="1"/>
</dbReference>
<dbReference type="CDD" id="cd01465">
    <property type="entry name" value="vWA_subgroup"/>
    <property type="match status" value="1"/>
</dbReference>
<evidence type="ECO:0000313" key="2">
    <source>
        <dbReference type="EMBL" id="MFD2206144.1"/>
    </source>
</evidence>
<protein>
    <submittedName>
        <fullName evidence="2">von Willebrand factor type A domain-containing protein</fullName>
    </submittedName>
</protein>
<keyword evidence="3" id="KW-1185">Reference proteome</keyword>
<dbReference type="InterPro" id="IPR002035">
    <property type="entry name" value="VWF_A"/>
</dbReference>
<dbReference type="Proteomes" id="UP001597294">
    <property type="component" value="Unassembled WGS sequence"/>
</dbReference>
<organism evidence="2 3">
    <name type="scientific">Kiloniella antarctica</name>
    <dbReference type="NCBI Taxonomy" id="1550907"/>
    <lineage>
        <taxon>Bacteria</taxon>
        <taxon>Pseudomonadati</taxon>
        <taxon>Pseudomonadota</taxon>
        <taxon>Alphaproteobacteria</taxon>
        <taxon>Rhodospirillales</taxon>
        <taxon>Kiloniellaceae</taxon>
        <taxon>Kiloniella</taxon>
    </lineage>
</organism>
<name>A0ABW5BMM7_9PROT</name>
<dbReference type="Pfam" id="PF00092">
    <property type="entry name" value="VWA"/>
    <property type="match status" value="1"/>
</dbReference>
<dbReference type="Gene3D" id="3.40.50.410">
    <property type="entry name" value="von Willebrand factor, type A domain"/>
    <property type="match status" value="1"/>
</dbReference>